<evidence type="ECO:0000313" key="3">
    <source>
        <dbReference type="Proteomes" id="UP000223913"/>
    </source>
</evidence>
<dbReference type="EMBL" id="PDUD01000017">
    <property type="protein sequence ID" value="PHN06549.1"/>
    <property type="molecule type" value="Genomic_DNA"/>
</dbReference>
<dbReference type="Proteomes" id="UP000223913">
    <property type="component" value="Unassembled WGS sequence"/>
</dbReference>
<name>A0A2D0NED8_FLAN2</name>
<dbReference type="PROSITE" id="PS51257">
    <property type="entry name" value="PROKAR_LIPOPROTEIN"/>
    <property type="match status" value="1"/>
</dbReference>
<dbReference type="GO" id="GO:0004668">
    <property type="term" value="F:protein-arginine deiminase activity"/>
    <property type="evidence" value="ECO:0007669"/>
    <property type="project" value="InterPro"/>
</dbReference>
<dbReference type="GO" id="GO:0047632">
    <property type="term" value="F:agmatine deiminase activity"/>
    <property type="evidence" value="ECO:0007669"/>
    <property type="project" value="TreeGrafter"/>
</dbReference>
<evidence type="ECO:0000256" key="1">
    <source>
        <dbReference type="ARBA" id="ARBA00022801"/>
    </source>
</evidence>
<accession>A0A2D0NED8</accession>
<gene>
    <name evidence="2" type="ORF">CRP01_09600</name>
</gene>
<comment type="caution">
    <text evidence="2">The sequence shown here is derived from an EMBL/GenBank/DDBJ whole genome shotgun (WGS) entry which is preliminary data.</text>
</comment>
<dbReference type="PANTHER" id="PTHR31377:SF0">
    <property type="entry name" value="AGMATINE DEIMINASE-RELATED"/>
    <property type="match status" value="1"/>
</dbReference>
<evidence type="ECO:0000313" key="2">
    <source>
        <dbReference type="EMBL" id="PHN06549.1"/>
    </source>
</evidence>
<proteinExistence type="predicted"/>
<dbReference type="OrthoDB" id="9808013at2"/>
<dbReference type="SUPFAM" id="SSF55909">
    <property type="entry name" value="Pentein"/>
    <property type="match status" value="1"/>
</dbReference>
<dbReference type="PANTHER" id="PTHR31377">
    <property type="entry name" value="AGMATINE DEIMINASE-RELATED"/>
    <property type="match status" value="1"/>
</dbReference>
<dbReference type="Gene3D" id="3.75.10.10">
    <property type="entry name" value="L-arginine/glycine Amidinotransferase, Chain A"/>
    <property type="match status" value="1"/>
</dbReference>
<keyword evidence="1" id="KW-0378">Hydrolase</keyword>
<reference evidence="2 3" key="1">
    <citation type="submission" date="2017-10" db="EMBL/GenBank/DDBJ databases">
        <title>The draft genome sequence of Lewinella nigricans NBRC 102662.</title>
        <authorList>
            <person name="Wang K."/>
        </authorList>
    </citation>
    <scope>NUCLEOTIDE SEQUENCE [LARGE SCALE GENOMIC DNA]</scope>
    <source>
        <strain evidence="2 3">NBRC 102662</strain>
    </source>
</reference>
<sequence length="409" mass="47153">MKNQTLHHLLPGYFLRLIPVLFLFFSACNELPEFNPGYQPFADFEEQESTLLCWNKKHRNVLIPVITTIARKDHVTVFYNEKNHSPKIIEMELLQARANLSNITFEPYNLEKDNIWIRDYGPSFLQDEAGNTVVVGFQYPHLAMKDYDNFNTQYSQKGKMPFFKSDIFGAGGGREINGQGTVILVESYEKEINPGLNKAEIEAEYREKFNQENVIWLRRGIPQDDFFGHGPIYENVYGYGVSGHVDEFCRFADANTILLAEVDSSDLSRDSFYYLIRDRLEENYQVLSQAKDQDGQAFKILRVPQAPVLFATAQLDSVDIIYTPVTSYLNFIITNRLVIIPAYYQEGDPDYVREKDEQAMAVFKAAFPTREVFSVNPVDLNYDGGGLHCITLPKHGKTRPKKIFRKRLM</sequence>
<keyword evidence="3" id="KW-1185">Reference proteome</keyword>
<organism evidence="2 3">
    <name type="scientific">Flavilitoribacter nigricans (strain ATCC 23147 / DSM 23189 / NBRC 102662 / NCIMB 1420 / SS-2)</name>
    <name type="common">Lewinella nigricans</name>
    <dbReference type="NCBI Taxonomy" id="1122177"/>
    <lineage>
        <taxon>Bacteria</taxon>
        <taxon>Pseudomonadati</taxon>
        <taxon>Bacteroidota</taxon>
        <taxon>Saprospiria</taxon>
        <taxon>Saprospirales</taxon>
        <taxon>Lewinellaceae</taxon>
        <taxon>Flavilitoribacter</taxon>
    </lineage>
</organism>
<dbReference type="RefSeq" id="WP_099149805.1">
    <property type="nucleotide sequence ID" value="NZ_PDUD01000017.1"/>
</dbReference>
<dbReference type="InterPro" id="IPR007466">
    <property type="entry name" value="Peptidyl-Arg-deiminase_porph"/>
</dbReference>
<evidence type="ECO:0008006" key="4">
    <source>
        <dbReference type="Google" id="ProtNLM"/>
    </source>
</evidence>
<protein>
    <recommendedName>
        <fullName evidence="4">Agmatine deiminase</fullName>
    </recommendedName>
</protein>
<dbReference type="Pfam" id="PF04371">
    <property type="entry name" value="PAD_porph"/>
    <property type="match status" value="1"/>
</dbReference>
<dbReference type="GO" id="GO:0009446">
    <property type="term" value="P:putrescine biosynthetic process"/>
    <property type="evidence" value="ECO:0007669"/>
    <property type="project" value="InterPro"/>
</dbReference>
<dbReference type="AlphaFoldDB" id="A0A2D0NED8"/>